<reference evidence="2" key="1">
    <citation type="submission" date="2023-01" db="EMBL/GenBank/DDBJ databases">
        <title>The genome sequence of Kordiimonadaceae bacterium 6D33.</title>
        <authorList>
            <person name="Liu Y."/>
        </authorList>
    </citation>
    <scope>NUCLEOTIDE SEQUENCE</scope>
    <source>
        <strain evidence="2">6D33</strain>
    </source>
</reference>
<gene>
    <name evidence="2" type="ORF">PH603_13935</name>
</gene>
<evidence type="ECO:0000313" key="3">
    <source>
        <dbReference type="Proteomes" id="UP001217500"/>
    </source>
</evidence>
<feature type="transmembrane region" description="Helical" evidence="1">
    <location>
        <begin position="241"/>
        <end position="261"/>
    </location>
</feature>
<dbReference type="Proteomes" id="UP001217500">
    <property type="component" value="Chromosome"/>
</dbReference>
<feature type="transmembrane region" description="Helical" evidence="1">
    <location>
        <begin position="135"/>
        <end position="155"/>
    </location>
</feature>
<keyword evidence="1" id="KW-0472">Membrane</keyword>
<dbReference type="EMBL" id="CP116805">
    <property type="protein sequence ID" value="WCL53635.1"/>
    <property type="molecule type" value="Genomic_DNA"/>
</dbReference>
<feature type="transmembrane region" description="Helical" evidence="1">
    <location>
        <begin position="167"/>
        <end position="186"/>
    </location>
</feature>
<protein>
    <recommendedName>
        <fullName evidence="4">TIR domain-containing protein</fullName>
    </recommendedName>
</protein>
<dbReference type="KEGG" id="gso:PH603_13935"/>
<name>A0AAE9XRL5_9PROT</name>
<evidence type="ECO:0008006" key="4">
    <source>
        <dbReference type="Google" id="ProtNLM"/>
    </source>
</evidence>
<dbReference type="RefSeq" id="WP_289503147.1">
    <property type="nucleotide sequence ID" value="NZ_CP116805.1"/>
</dbReference>
<evidence type="ECO:0000313" key="2">
    <source>
        <dbReference type="EMBL" id="WCL53635.1"/>
    </source>
</evidence>
<organism evidence="2 3">
    <name type="scientific">Gimibacter soli</name>
    <dbReference type="NCBI Taxonomy" id="3024400"/>
    <lineage>
        <taxon>Bacteria</taxon>
        <taxon>Pseudomonadati</taxon>
        <taxon>Pseudomonadota</taxon>
        <taxon>Alphaproteobacteria</taxon>
        <taxon>Kordiimonadales</taxon>
        <taxon>Temperatibacteraceae</taxon>
        <taxon>Gimibacter</taxon>
    </lineage>
</organism>
<proteinExistence type="predicted"/>
<dbReference type="InterPro" id="IPR056918">
    <property type="entry name" value="8xMP"/>
</dbReference>
<dbReference type="AlphaFoldDB" id="A0AAE9XRL5"/>
<keyword evidence="3" id="KW-1185">Reference proteome</keyword>
<evidence type="ECO:0000256" key="1">
    <source>
        <dbReference type="SAM" id="Phobius"/>
    </source>
</evidence>
<sequence length="271" mass="31085">MRGEASKFFASIRQSHGIHVQPCFLKRSYGKKWKAQAESLIDSAEVVIIYDAEACAESENTRWELEKALELGKPVVELSRDDIGSRKLGALKSAYDFQSEFDQCFVVDNENKQQLMELYRIMVESSETLIGRRQITNGFFITVIGALISGSGFVIKEGILNEGSTIFLIFPFFIGILMCKSWRSLIENYGKLNAGKFKVIHKIERQFDAQIYAAEWISLGKGFRKEKYQSFTNTEENVPNYFLYLLYLMLIFVAFSADWLLMVKTLLGLFF</sequence>
<keyword evidence="1" id="KW-1133">Transmembrane helix</keyword>
<accession>A0AAE9XRL5</accession>
<keyword evidence="1" id="KW-0812">Transmembrane</keyword>
<dbReference type="Pfam" id="PF24838">
    <property type="entry name" value="8xMP"/>
    <property type="match status" value="1"/>
</dbReference>